<dbReference type="SUPFAM" id="SSF52335">
    <property type="entry name" value="Methylglyoxal synthase-like"/>
    <property type="match status" value="1"/>
</dbReference>
<comment type="similarity">
    <text evidence="3 10">Belongs to the PurH family.</text>
</comment>
<dbReference type="GO" id="GO:0006189">
    <property type="term" value="P:'de novo' IMP biosynthetic process"/>
    <property type="evidence" value="ECO:0007669"/>
    <property type="project" value="UniProtKB-UniRule"/>
</dbReference>
<evidence type="ECO:0000313" key="12">
    <source>
        <dbReference type="EMBL" id="EHN09112.1"/>
    </source>
</evidence>
<proteinExistence type="inferred from homology"/>
<dbReference type="NCBIfam" id="TIGR00355">
    <property type="entry name" value="purH"/>
    <property type="match status" value="1"/>
</dbReference>
<protein>
    <recommendedName>
        <fullName evidence="10">Bifunctional purine biosynthesis protein PurH</fullName>
    </recommendedName>
    <domain>
        <recommendedName>
            <fullName evidence="10">Phosphoribosylaminoimidazolecarboxamide formyltransferase</fullName>
            <ecNumber evidence="10">2.1.2.3</ecNumber>
        </recommendedName>
        <alternativeName>
            <fullName evidence="10">AICAR transformylase</fullName>
        </alternativeName>
    </domain>
    <domain>
        <recommendedName>
            <fullName evidence="10">IMP cyclohydrolase</fullName>
            <ecNumber evidence="10">3.5.4.10</ecNumber>
        </recommendedName>
        <alternativeName>
            <fullName evidence="10">ATIC</fullName>
        </alternativeName>
        <alternativeName>
            <fullName evidence="10">IMP synthase</fullName>
        </alternativeName>
        <alternativeName>
            <fullName evidence="10">Inosinicase</fullName>
        </alternativeName>
    </domain>
</protein>
<name>H0EB37_9ACTN</name>
<dbReference type="SUPFAM" id="SSF53927">
    <property type="entry name" value="Cytidine deaminase-like"/>
    <property type="match status" value="1"/>
</dbReference>
<dbReference type="PIRSF" id="PIRSF000414">
    <property type="entry name" value="AICARFT_IMPCHas"/>
    <property type="match status" value="1"/>
</dbReference>
<dbReference type="InterPro" id="IPR016193">
    <property type="entry name" value="Cytidine_deaminase-like"/>
</dbReference>
<sequence>MLDPLDVTPPDRVPVRRALLSVSDKTGLVDLATALHEQGAELVSTGGTAKAIADAGLPVVAVDDVTGFPEMMDGRVKTLHPRLFAGILGVRALETHAAAASEHEIGWIDLVVVNLYPFEDTIARDGVTLAEAIENIDIGGPSLIRAAAKNHAYASVLTDPAQYPAVIEELAASGDGSLGLATRRNLALQAYATTARYDAAISGYLQEQDDFGGTVAATDADGNPTGETLPGFPPTFSRGYVKERDLRYGENPHQRAAYYRRAGSPAHLLGGVEQLHGKELSFNNLLDLEAARAIARELDEPACVIVKHNNPCGAAIGDDVGQAYARAFACDPISAFGGIIALTRPVDVAAAEALSQQFVEVLFAPSYDDDALEILAQKPNVRLLRGDDAALRGLERLDVRPVAGGALVQDADSVVIDRATMSVATRAQPTDEQWRDMLFAWRVMRHVKSNAIVYAKDGATVGIGAGQMSRVDSARLAVEKAAEHGLDLTGAAMASDAFFPFPDGLEIGLRAGITAVIQPGGSMRDELVVEAADAAGAAMVMTGRRHFRH</sequence>
<dbReference type="FunFam" id="3.40.50.1380:FF:000001">
    <property type="entry name" value="Bifunctional purine biosynthesis protein PurH"/>
    <property type="match status" value="1"/>
</dbReference>
<dbReference type="AlphaFoldDB" id="H0EB37"/>
<keyword evidence="6 10" id="KW-0378">Hydrolase</keyword>
<dbReference type="Pfam" id="PF02142">
    <property type="entry name" value="MGS"/>
    <property type="match status" value="1"/>
</dbReference>
<dbReference type="InterPro" id="IPR036914">
    <property type="entry name" value="MGS-like_dom_sf"/>
</dbReference>
<evidence type="ECO:0000313" key="13">
    <source>
        <dbReference type="Proteomes" id="UP000005143"/>
    </source>
</evidence>
<dbReference type="SMART" id="SM00851">
    <property type="entry name" value="MGS"/>
    <property type="match status" value="1"/>
</dbReference>
<dbReference type="PROSITE" id="PS51855">
    <property type="entry name" value="MGS"/>
    <property type="match status" value="1"/>
</dbReference>
<keyword evidence="4 10" id="KW-0808">Transferase</keyword>
<evidence type="ECO:0000256" key="2">
    <source>
        <dbReference type="ARBA" id="ARBA00004954"/>
    </source>
</evidence>
<evidence type="ECO:0000256" key="1">
    <source>
        <dbReference type="ARBA" id="ARBA00004844"/>
    </source>
</evidence>
<dbReference type="GO" id="GO:0004643">
    <property type="term" value="F:phosphoribosylaminoimidazolecarboxamide formyltransferase activity"/>
    <property type="evidence" value="ECO:0007669"/>
    <property type="project" value="UniProtKB-UniRule"/>
</dbReference>
<keyword evidence="5 10" id="KW-0658">Purine biosynthesis</keyword>
<evidence type="ECO:0000256" key="7">
    <source>
        <dbReference type="ARBA" id="ARBA00023268"/>
    </source>
</evidence>
<dbReference type="Gene3D" id="3.40.50.1380">
    <property type="entry name" value="Methylglyoxal synthase-like domain"/>
    <property type="match status" value="1"/>
</dbReference>
<comment type="domain">
    <text evidence="10">The IMP cyclohydrolase activity resides in the N-terminal region.</text>
</comment>
<evidence type="ECO:0000256" key="5">
    <source>
        <dbReference type="ARBA" id="ARBA00022755"/>
    </source>
</evidence>
<dbReference type="GO" id="GO:0005829">
    <property type="term" value="C:cytosol"/>
    <property type="evidence" value="ECO:0007669"/>
    <property type="project" value="TreeGrafter"/>
</dbReference>
<dbReference type="EMBL" id="AGUD01000303">
    <property type="protein sequence ID" value="EHN09112.1"/>
    <property type="molecule type" value="Genomic_DNA"/>
</dbReference>
<evidence type="ECO:0000256" key="9">
    <source>
        <dbReference type="ARBA" id="ARBA00050687"/>
    </source>
</evidence>
<dbReference type="Pfam" id="PF01808">
    <property type="entry name" value="AICARFT_IMPCHas"/>
    <property type="match status" value="1"/>
</dbReference>
<dbReference type="SMART" id="SM00798">
    <property type="entry name" value="AICARFT_IMPCHas"/>
    <property type="match status" value="1"/>
</dbReference>
<evidence type="ECO:0000256" key="3">
    <source>
        <dbReference type="ARBA" id="ARBA00007667"/>
    </source>
</evidence>
<dbReference type="EC" id="2.1.2.3" evidence="10"/>
<dbReference type="Gene3D" id="3.40.140.20">
    <property type="match status" value="2"/>
</dbReference>
<evidence type="ECO:0000256" key="10">
    <source>
        <dbReference type="HAMAP-Rule" id="MF_00139"/>
    </source>
</evidence>
<dbReference type="InterPro" id="IPR002695">
    <property type="entry name" value="PurH-like"/>
</dbReference>
<dbReference type="CDD" id="cd01421">
    <property type="entry name" value="IMPCH"/>
    <property type="match status" value="1"/>
</dbReference>
<evidence type="ECO:0000256" key="6">
    <source>
        <dbReference type="ARBA" id="ARBA00022801"/>
    </source>
</evidence>
<comment type="pathway">
    <text evidence="1 10">Purine metabolism; IMP biosynthesis via de novo pathway; IMP from 5-formamido-1-(5-phospho-D-ribosyl)imidazole-4-carboxamide: step 1/1.</text>
</comment>
<evidence type="ECO:0000256" key="4">
    <source>
        <dbReference type="ARBA" id="ARBA00022679"/>
    </source>
</evidence>
<dbReference type="HAMAP" id="MF_00139">
    <property type="entry name" value="PurH"/>
    <property type="match status" value="1"/>
</dbReference>
<dbReference type="EC" id="3.5.4.10" evidence="10"/>
<dbReference type="PANTHER" id="PTHR11692:SF0">
    <property type="entry name" value="BIFUNCTIONAL PURINE BIOSYNTHESIS PROTEIN ATIC"/>
    <property type="match status" value="1"/>
</dbReference>
<feature type="domain" description="MGS-like" evidence="11">
    <location>
        <begin position="11"/>
        <end position="158"/>
    </location>
</feature>
<dbReference type="InterPro" id="IPR011607">
    <property type="entry name" value="MGS-like_dom"/>
</dbReference>
<evidence type="ECO:0000259" key="11">
    <source>
        <dbReference type="PROSITE" id="PS51855"/>
    </source>
</evidence>
<evidence type="ECO:0000256" key="8">
    <source>
        <dbReference type="ARBA" id="ARBA00050488"/>
    </source>
</evidence>
<comment type="caution">
    <text evidence="12">The sequence shown here is derived from an EMBL/GenBank/DDBJ whole genome shotgun (WGS) entry which is preliminary data.</text>
</comment>
<dbReference type="Proteomes" id="UP000005143">
    <property type="component" value="Unassembled WGS sequence"/>
</dbReference>
<comment type="pathway">
    <text evidence="2 10">Purine metabolism; IMP biosynthesis via de novo pathway; 5-formamido-1-(5-phospho-D-ribosyl)imidazole-4-carboxamide from 5-amino-1-(5-phospho-D-ribosyl)imidazole-4-carboxamide (10-formyl THF route): step 1/1.</text>
</comment>
<accession>H0EB37</accession>
<dbReference type="RefSeq" id="WP_007578697.1">
    <property type="nucleotide sequence ID" value="NZ_AGUD01000303.1"/>
</dbReference>
<gene>
    <name evidence="10" type="primary">purH</name>
    <name evidence="12" type="ORF">PAI11_40620</name>
</gene>
<dbReference type="GO" id="GO:0003937">
    <property type="term" value="F:IMP cyclohydrolase activity"/>
    <property type="evidence" value="ECO:0007669"/>
    <property type="project" value="UniProtKB-UniRule"/>
</dbReference>
<dbReference type="PANTHER" id="PTHR11692">
    <property type="entry name" value="BIFUNCTIONAL PURINE BIOSYNTHESIS PROTEIN PURH"/>
    <property type="match status" value="1"/>
</dbReference>
<keyword evidence="13" id="KW-1185">Reference proteome</keyword>
<keyword evidence="7 10" id="KW-0511">Multifunctional enzyme</keyword>
<comment type="catalytic activity">
    <reaction evidence="9 10">
        <text>IMP + H2O = 5-formamido-1-(5-phospho-D-ribosyl)imidazole-4-carboxamide</text>
        <dbReference type="Rhea" id="RHEA:18445"/>
        <dbReference type="ChEBI" id="CHEBI:15377"/>
        <dbReference type="ChEBI" id="CHEBI:58053"/>
        <dbReference type="ChEBI" id="CHEBI:58467"/>
        <dbReference type="EC" id="3.5.4.10"/>
    </reaction>
</comment>
<organism evidence="12 13">
    <name type="scientific">Patulibacter medicamentivorans</name>
    <dbReference type="NCBI Taxonomy" id="1097667"/>
    <lineage>
        <taxon>Bacteria</taxon>
        <taxon>Bacillati</taxon>
        <taxon>Actinomycetota</taxon>
        <taxon>Thermoleophilia</taxon>
        <taxon>Solirubrobacterales</taxon>
        <taxon>Patulibacteraceae</taxon>
        <taxon>Patulibacter</taxon>
    </lineage>
</organism>
<comment type="catalytic activity">
    <reaction evidence="8 10">
        <text>(6R)-10-formyltetrahydrofolate + 5-amino-1-(5-phospho-beta-D-ribosyl)imidazole-4-carboxamide = 5-formamido-1-(5-phospho-D-ribosyl)imidazole-4-carboxamide + (6S)-5,6,7,8-tetrahydrofolate</text>
        <dbReference type="Rhea" id="RHEA:22192"/>
        <dbReference type="ChEBI" id="CHEBI:57453"/>
        <dbReference type="ChEBI" id="CHEBI:58467"/>
        <dbReference type="ChEBI" id="CHEBI:58475"/>
        <dbReference type="ChEBI" id="CHEBI:195366"/>
        <dbReference type="EC" id="2.1.2.3"/>
    </reaction>
</comment>
<reference evidence="12 13" key="1">
    <citation type="journal article" date="2013" name="Biodegradation">
        <title>Quantitative proteomic analysis of ibuprofen-degrading Patulibacter sp. strain I11.</title>
        <authorList>
            <person name="Almeida B."/>
            <person name="Kjeldal H."/>
            <person name="Lolas I."/>
            <person name="Knudsen A.D."/>
            <person name="Carvalho G."/>
            <person name="Nielsen K.L."/>
            <person name="Barreto Crespo M.T."/>
            <person name="Stensballe A."/>
            <person name="Nielsen J.L."/>
        </authorList>
    </citation>
    <scope>NUCLEOTIDE SEQUENCE [LARGE SCALE GENOMIC DNA]</scope>
    <source>
        <strain evidence="12 13">I11</strain>
    </source>
</reference>
<dbReference type="InterPro" id="IPR024051">
    <property type="entry name" value="AICAR_Tfase_dup_dom_sf"/>
</dbReference>
<dbReference type="PATRIC" id="fig|1097667.3.peg.4027"/>
<dbReference type="NCBIfam" id="NF002049">
    <property type="entry name" value="PRK00881.1"/>
    <property type="match status" value="1"/>
</dbReference>
<dbReference type="FunFam" id="3.40.140.20:FF:000001">
    <property type="entry name" value="Bifunctional purine biosynthesis protein PurH"/>
    <property type="match status" value="1"/>
</dbReference>
<dbReference type="UniPathway" id="UPA00074">
    <property type="reaction ID" value="UER00133"/>
</dbReference>